<evidence type="ECO:0000256" key="4">
    <source>
        <dbReference type="ARBA" id="ARBA00022723"/>
    </source>
</evidence>
<reference evidence="10 11" key="1">
    <citation type="submission" date="2023-09" db="EMBL/GenBank/DDBJ databases">
        <authorList>
            <person name="Rey-Velasco X."/>
        </authorList>
    </citation>
    <scope>NUCLEOTIDE SEQUENCE [LARGE SCALE GENOMIC DNA]</scope>
    <source>
        <strain evidence="10 11">F188</strain>
    </source>
</reference>
<gene>
    <name evidence="10" type="ORF">RM549_09410</name>
</gene>
<dbReference type="InterPro" id="IPR017511">
    <property type="entry name" value="PQQ_mDH"/>
</dbReference>
<evidence type="ECO:0000313" key="11">
    <source>
        <dbReference type="Proteomes" id="UP001261624"/>
    </source>
</evidence>
<accession>A0ABU3E230</accession>
<evidence type="ECO:0000256" key="1">
    <source>
        <dbReference type="ARBA" id="ARBA00001931"/>
    </source>
</evidence>
<dbReference type="Proteomes" id="UP001261624">
    <property type="component" value="Unassembled WGS sequence"/>
</dbReference>
<dbReference type="Pfam" id="PF01011">
    <property type="entry name" value="PQQ"/>
    <property type="match status" value="2"/>
</dbReference>
<sequence length="726" mass="79888">MKSCYTKRLFDPYIILFLLTVFTACDSEQKTKKVAIKGAGSEWAHYQGGPERNQYSSLTQINLSNVNQLELAWQFHTQDSGQVQTNPLMVNGIVYGMTATTQPFAVDAATGGLIWRKESEGMDSFSTSRGLSYWEEGDDKRILYTSGPWLYAVEAATGRAIKSFGNNGRVSLKTGLGEISRDRMVISNTPGTIYKDIIVMPLRVSEGADAALGLIQAFNIKTGELEWVFNTIPGPGEFGHETWPPDVRKNKLIGGANNWAGMSVDLERGIIYAPTGSAAFDFYGGNRQGENLFANSLIALNAETGERIWHFQFVHHDILDRDLPAPPNLLTVTHDGKRIDAVAQTTKQGFVFLFDRVTGQPLFPIEERPVPASDVPGEVAWSTQPFPVKPAPYARQTLTEDDISPIASNREELIETFRNSRFEGPFTPLSERGTIIYPGLDGGAEWGGAAADPEGILYVNSNEMAWRISLNPTITEKELAEQSFGQRLYTMNCAMCHGNDLTGSPASGFPSLVNIESRRDKKQIRNIVEHGQGMMPAFNKFSEEEMDALLAYVNEEEIAEEMSKEPGMGRSKENDQIPYQISGYDKFLDADGYPAVRPPWGTLNAIDLNTGEYLWQVTYGEHKELIEKGIPQTGAESYGGPVVTASGLLFIAGTKDAKFRAYNKKTGKLLWETELPSAAFSTPSVYEVNGRQYIVLACGGTKLGAPAGDSYVAFALPENLISEGEE</sequence>
<dbReference type="SMART" id="SM00564">
    <property type="entry name" value="PQQ"/>
    <property type="match status" value="4"/>
</dbReference>
<dbReference type="EMBL" id="JAVRHM010000009">
    <property type="protein sequence ID" value="MDT0690000.1"/>
    <property type="molecule type" value="Genomic_DNA"/>
</dbReference>
<dbReference type="InterPro" id="IPR002372">
    <property type="entry name" value="PQQ_rpt_dom"/>
</dbReference>
<dbReference type="PROSITE" id="PS51007">
    <property type="entry name" value="CYTC"/>
    <property type="match status" value="1"/>
</dbReference>
<evidence type="ECO:0000259" key="9">
    <source>
        <dbReference type="PROSITE" id="PS51007"/>
    </source>
</evidence>
<keyword evidence="4 8" id="KW-0479">Metal-binding</keyword>
<evidence type="ECO:0000256" key="5">
    <source>
        <dbReference type="ARBA" id="ARBA00022729"/>
    </source>
</evidence>
<dbReference type="PANTHER" id="PTHR32303:SF4">
    <property type="entry name" value="QUINOPROTEIN GLUCOSE DEHYDROGENASE"/>
    <property type="match status" value="1"/>
</dbReference>
<dbReference type="PANTHER" id="PTHR32303">
    <property type="entry name" value="QUINOPROTEIN ALCOHOL DEHYDROGENASE (CYTOCHROME C)"/>
    <property type="match status" value="1"/>
</dbReference>
<protein>
    <submittedName>
        <fullName evidence="10">PQQ-binding-like beta-propeller repeat protein</fullName>
    </submittedName>
</protein>
<dbReference type="Pfam" id="PF13442">
    <property type="entry name" value="Cytochrome_CBB3"/>
    <property type="match status" value="1"/>
</dbReference>
<keyword evidence="6" id="KW-0560">Oxidoreductase</keyword>
<comment type="caution">
    <text evidence="10">The sequence shown here is derived from an EMBL/GenBank/DDBJ whole genome shotgun (WGS) entry which is preliminary data.</text>
</comment>
<dbReference type="InterPro" id="IPR011047">
    <property type="entry name" value="Quinoprotein_ADH-like_sf"/>
</dbReference>
<evidence type="ECO:0000256" key="8">
    <source>
        <dbReference type="PROSITE-ProRule" id="PRU00433"/>
    </source>
</evidence>
<comment type="cofactor">
    <cofactor evidence="1">
        <name>pyrroloquinoline quinone</name>
        <dbReference type="ChEBI" id="CHEBI:58442"/>
    </cofactor>
</comment>
<dbReference type="PROSITE" id="PS51257">
    <property type="entry name" value="PROKAR_LIPOPROTEIN"/>
    <property type="match status" value="1"/>
</dbReference>
<evidence type="ECO:0000256" key="6">
    <source>
        <dbReference type="ARBA" id="ARBA00023002"/>
    </source>
</evidence>
<evidence type="ECO:0000256" key="3">
    <source>
        <dbReference type="ARBA" id="ARBA00022617"/>
    </source>
</evidence>
<dbReference type="SUPFAM" id="SSF46626">
    <property type="entry name" value="Cytochrome c"/>
    <property type="match status" value="1"/>
</dbReference>
<dbReference type="SUPFAM" id="SSF50998">
    <property type="entry name" value="Quinoprotein alcohol dehydrogenase-like"/>
    <property type="match status" value="1"/>
</dbReference>
<dbReference type="CDD" id="cd10280">
    <property type="entry name" value="PQQ_mGDH"/>
    <property type="match status" value="1"/>
</dbReference>
<proteinExistence type="inferred from homology"/>
<organism evidence="10 11">
    <name type="scientific">Autumnicola patrickiae</name>
    <dbReference type="NCBI Taxonomy" id="3075591"/>
    <lineage>
        <taxon>Bacteria</taxon>
        <taxon>Pseudomonadati</taxon>
        <taxon>Bacteroidota</taxon>
        <taxon>Flavobacteriia</taxon>
        <taxon>Flavobacteriales</taxon>
        <taxon>Flavobacteriaceae</taxon>
        <taxon>Autumnicola</taxon>
    </lineage>
</organism>
<dbReference type="InterPro" id="IPR009056">
    <property type="entry name" value="Cyt_c-like_dom"/>
</dbReference>
<evidence type="ECO:0000256" key="7">
    <source>
        <dbReference type="ARBA" id="ARBA00023004"/>
    </source>
</evidence>
<keyword evidence="11" id="KW-1185">Reference proteome</keyword>
<comment type="similarity">
    <text evidence="2">Belongs to the bacterial PQQ dehydrogenase family.</text>
</comment>
<dbReference type="InterPro" id="IPR036909">
    <property type="entry name" value="Cyt_c-like_dom_sf"/>
</dbReference>
<dbReference type="Gene3D" id="2.140.10.10">
    <property type="entry name" value="Quinoprotein alcohol dehydrogenase-like superfamily"/>
    <property type="match status" value="2"/>
</dbReference>
<keyword evidence="5" id="KW-0732">Signal</keyword>
<evidence type="ECO:0000313" key="10">
    <source>
        <dbReference type="EMBL" id="MDT0690000.1"/>
    </source>
</evidence>
<keyword evidence="3 8" id="KW-0349">Heme</keyword>
<name>A0ABU3E230_9FLAO</name>
<dbReference type="InterPro" id="IPR018391">
    <property type="entry name" value="PQQ_b-propeller_rpt"/>
</dbReference>
<evidence type="ECO:0000256" key="2">
    <source>
        <dbReference type="ARBA" id="ARBA00008156"/>
    </source>
</evidence>
<feature type="domain" description="Cytochrome c" evidence="9">
    <location>
        <begin position="480"/>
        <end position="557"/>
    </location>
</feature>
<dbReference type="RefSeq" id="WP_311684073.1">
    <property type="nucleotide sequence ID" value="NZ_JAVRHM010000009.1"/>
</dbReference>
<keyword evidence="7 8" id="KW-0408">Iron</keyword>